<organism evidence="1 2">
    <name type="scientific">Liparis tanakae</name>
    <name type="common">Tanaka's snailfish</name>
    <dbReference type="NCBI Taxonomy" id="230148"/>
    <lineage>
        <taxon>Eukaryota</taxon>
        <taxon>Metazoa</taxon>
        <taxon>Chordata</taxon>
        <taxon>Craniata</taxon>
        <taxon>Vertebrata</taxon>
        <taxon>Euteleostomi</taxon>
        <taxon>Actinopterygii</taxon>
        <taxon>Neopterygii</taxon>
        <taxon>Teleostei</taxon>
        <taxon>Neoteleostei</taxon>
        <taxon>Acanthomorphata</taxon>
        <taxon>Eupercaria</taxon>
        <taxon>Perciformes</taxon>
        <taxon>Cottioidei</taxon>
        <taxon>Cottales</taxon>
        <taxon>Liparidae</taxon>
        <taxon>Liparis</taxon>
    </lineage>
</organism>
<comment type="caution">
    <text evidence="1">The sequence shown here is derived from an EMBL/GenBank/DDBJ whole genome shotgun (WGS) entry which is preliminary data.</text>
</comment>
<name>A0A4Z2HFK6_9TELE</name>
<sequence length="184" mass="19736">MGNSPGVFLSSSMTSSLQMFLDASFGAAAAAGSTGLLLLEGSCATLSQTQHIIQMWLSRLEEEVGVDEWREWEGVVGNFTKWSIASVCMRLFGDGHDGSDAAGTAAALKNASLPTLESHRLHAAILCQSQHLRWWQDCDLPCGRGGQTGKGGVGREEDYGIEEGVSYFSFFSSISVMCNFNSPN</sequence>
<reference evidence="1 2" key="1">
    <citation type="submission" date="2019-03" db="EMBL/GenBank/DDBJ databases">
        <title>First draft genome of Liparis tanakae, snailfish: a comprehensive survey of snailfish specific genes.</title>
        <authorList>
            <person name="Kim W."/>
            <person name="Song I."/>
            <person name="Jeong J.-H."/>
            <person name="Kim D."/>
            <person name="Kim S."/>
            <person name="Ryu S."/>
            <person name="Song J.Y."/>
            <person name="Lee S.K."/>
        </authorList>
    </citation>
    <scope>NUCLEOTIDE SEQUENCE [LARGE SCALE GENOMIC DNA]</scope>
    <source>
        <tissue evidence="1">Muscle</tissue>
    </source>
</reference>
<protein>
    <submittedName>
        <fullName evidence="1">Uncharacterized protein</fullName>
    </submittedName>
</protein>
<gene>
    <name evidence="1" type="ORF">EYF80_025965</name>
</gene>
<dbReference type="EMBL" id="SRLO01000266">
    <property type="protein sequence ID" value="TNN63763.1"/>
    <property type="molecule type" value="Genomic_DNA"/>
</dbReference>
<accession>A0A4Z2HFK6</accession>
<dbReference type="Proteomes" id="UP000314294">
    <property type="component" value="Unassembled WGS sequence"/>
</dbReference>
<evidence type="ECO:0000313" key="2">
    <source>
        <dbReference type="Proteomes" id="UP000314294"/>
    </source>
</evidence>
<keyword evidence="2" id="KW-1185">Reference proteome</keyword>
<dbReference type="AlphaFoldDB" id="A0A4Z2HFK6"/>
<evidence type="ECO:0000313" key="1">
    <source>
        <dbReference type="EMBL" id="TNN63763.1"/>
    </source>
</evidence>
<proteinExistence type="predicted"/>